<evidence type="ECO:0000313" key="6">
    <source>
        <dbReference type="EMBL" id="KGL76154.1"/>
    </source>
</evidence>
<feature type="non-terminal residue" evidence="6">
    <location>
        <position position="147"/>
    </location>
</feature>
<dbReference type="STRING" id="94827.A0A099Z0Z6"/>
<dbReference type="PANTHER" id="PTHR25465:SF77">
    <property type="entry name" value="E3 UBIQUITIN_ISG15 LIGASE TRIM25"/>
    <property type="match status" value="1"/>
</dbReference>
<sequence length="147" mass="16513">KAPYSCPMCKVQLGPILELQRNFQLCSIVETFLATTFKKKEGKRSPEEEEEVVPCDFCLDQPQTAVKTCLTCDSSLCQAHLNKHEAKASQKHHVLVEAGAGRSAEERMCQEHSRVLECFCEDDGAFICLLCSIESSHRGHHVITFKE</sequence>
<dbReference type="Gene3D" id="3.30.160.60">
    <property type="entry name" value="Classic Zinc Finger"/>
    <property type="match status" value="1"/>
</dbReference>
<dbReference type="PROSITE" id="PS50119">
    <property type="entry name" value="ZF_BBOX"/>
    <property type="match status" value="1"/>
</dbReference>
<dbReference type="Gene3D" id="4.10.830.40">
    <property type="match status" value="1"/>
</dbReference>
<evidence type="ECO:0000313" key="7">
    <source>
        <dbReference type="Proteomes" id="UP000053641"/>
    </source>
</evidence>
<dbReference type="SMART" id="SM00336">
    <property type="entry name" value="BBOX"/>
    <property type="match status" value="2"/>
</dbReference>
<proteinExistence type="predicted"/>
<evidence type="ECO:0000256" key="2">
    <source>
        <dbReference type="ARBA" id="ARBA00022771"/>
    </source>
</evidence>
<dbReference type="GO" id="GO:0016874">
    <property type="term" value="F:ligase activity"/>
    <property type="evidence" value="ECO:0007669"/>
    <property type="project" value="UniProtKB-KW"/>
</dbReference>
<reference evidence="6 7" key="1">
    <citation type="submission" date="2014-06" db="EMBL/GenBank/DDBJ databases">
        <title>Genome evolution of avian class.</title>
        <authorList>
            <person name="Zhang G."/>
            <person name="Li C."/>
        </authorList>
    </citation>
    <scope>NUCLEOTIDE SEQUENCE [LARGE SCALE GENOMIC DNA]</scope>
    <source>
        <strain evidence="6">BGI_N309</strain>
    </source>
</reference>
<dbReference type="SUPFAM" id="SSF57845">
    <property type="entry name" value="B-box zinc-binding domain"/>
    <property type="match status" value="1"/>
</dbReference>
<accession>A0A099Z0Z6</accession>
<name>A0A099Z0Z6_TINGU</name>
<feature type="non-terminal residue" evidence="6">
    <location>
        <position position="1"/>
    </location>
</feature>
<keyword evidence="6" id="KW-0436">Ligase</keyword>
<evidence type="ECO:0000256" key="1">
    <source>
        <dbReference type="ARBA" id="ARBA00022723"/>
    </source>
</evidence>
<dbReference type="PANTHER" id="PTHR25465">
    <property type="entry name" value="B-BOX DOMAIN CONTAINING"/>
    <property type="match status" value="1"/>
</dbReference>
<dbReference type="Pfam" id="PF00643">
    <property type="entry name" value="zf-B_box"/>
    <property type="match status" value="1"/>
</dbReference>
<dbReference type="InterPro" id="IPR000315">
    <property type="entry name" value="Znf_B-box"/>
</dbReference>
<evidence type="ECO:0000256" key="3">
    <source>
        <dbReference type="ARBA" id="ARBA00022833"/>
    </source>
</evidence>
<dbReference type="InterPro" id="IPR051051">
    <property type="entry name" value="E3_ubiq-ligase_TRIM/RNF"/>
</dbReference>
<organism evidence="6 7">
    <name type="scientific">Tinamus guttatus</name>
    <name type="common">White-throated tinamou</name>
    <dbReference type="NCBI Taxonomy" id="94827"/>
    <lineage>
        <taxon>Eukaryota</taxon>
        <taxon>Metazoa</taxon>
        <taxon>Chordata</taxon>
        <taxon>Craniata</taxon>
        <taxon>Vertebrata</taxon>
        <taxon>Euteleostomi</taxon>
        <taxon>Archelosauria</taxon>
        <taxon>Archosauria</taxon>
        <taxon>Dinosauria</taxon>
        <taxon>Saurischia</taxon>
        <taxon>Theropoda</taxon>
        <taxon>Coelurosauria</taxon>
        <taxon>Aves</taxon>
        <taxon>Palaeognathae</taxon>
        <taxon>Tinamiformes</taxon>
        <taxon>Tinamidae</taxon>
        <taxon>Tinamus</taxon>
    </lineage>
</organism>
<keyword evidence="3" id="KW-0862">Zinc</keyword>
<keyword evidence="1" id="KW-0479">Metal-binding</keyword>
<dbReference type="GO" id="GO:0008270">
    <property type="term" value="F:zinc ion binding"/>
    <property type="evidence" value="ECO:0007669"/>
    <property type="project" value="UniProtKB-KW"/>
</dbReference>
<evidence type="ECO:0000259" key="5">
    <source>
        <dbReference type="PROSITE" id="PS50119"/>
    </source>
</evidence>
<dbReference type="Proteomes" id="UP000053641">
    <property type="component" value="Unassembled WGS sequence"/>
</dbReference>
<gene>
    <name evidence="6" type="ORF">N309_10498</name>
</gene>
<protein>
    <submittedName>
        <fullName evidence="6">E3 ubiquitin/ISG15 ligase TRIM25</fullName>
    </submittedName>
</protein>
<feature type="domain" description="B box-type" evidence="5">
    <location>
        <begin position="104"/>
        <end position="145"/>
    </location>
</feature>
<dbReference type="AlphaFoldDB" id="A0A099Z0Z6"/>
<dbReference type="EMBL" id="KL888717">
    <property type="protein sequence ID" value="KGL76154.1"/>
    <property type="molecule type" value="Genomic_DNA"/>
</dbReference>
<keyword evidence="2 4" id="KW-0863">Zinc-finger</keyword>
<evidence type="ECO:0000256" key="4">
    <source>
        <dbReference type="PROSITE-ProRule" id="PRU00024"/>
    </source>
</evidence>
<keyword evidence="7" id="KW-1185">Reference proteome</keyword>